<dbReference type="KEGG" id="rhoz:GXP67_03380"/>
<dbReference type="Gene3D" id="2.60.120.380">
    <property type="match status" value="1"/>
</dbReference>
<feature type="domain" description="PA14" evidence="2">
    <location>
        <begin position="500"/>
        <end position="636"/>
    </location>
</feature>
<organism evidence="3 4">
    <name type="scientific">Rhodocytophaga rosea</name>
    <dbReference type="NCBI Taxonomy" id="2704465"/>
    <lineage>
        <taxon>Bacteria</taxon>
        <taxon>Pseudomonadati</taxon>
        <taxon>Bacteroidota</taxon>
        <taxon>Cytophagia</taxon>
        <taxon>Cytophagales</taxon>
        <taxon>Rhodocytophagaceae</taxon>
        <taxon>Rhodocytophaga</taxon>
    </lineage>
</organism>
<dbReference type="InterPro" id="IPR026444">
    <property type="entry name" value="Secre_tail"/>
</dbReference>
<dbReference type="EMBL" id="CP048222">
    <property type="protein sequence ID" value="QHT65776.1"/>
    <property type="molecule type" value="Genomic_DNA"/>
</dbReference>
<feature type="compositionally biased region" description="Low complexity" evidence="1">
    <location>
        <begin position="332"/>
        <end position="349"/>
    </location>
</feature>
<dbReference type="RefSeq" id="WP_162441855.1">
    <property type="nucleotide sequence ID" value="NZ_CP048222.1"/>
</dbReference>
<evidence type="ECO:0000313" key="3">
    <source>
        <dbReference type="EMBL" id="QHT65776.1"/>
    </source>
</evidence>
<dbReference type="NCBIfam" id="TIGR04183">
    <property type="entry name" value="Por_Secre_tail"/>
    <property type="match status" value="1"/>
</dbReference>
<dbReference type="SMART" id="SM00758">
    <property type="entry name" value="PA14"/>
    <property type="match status" value="2"/>
</dbReference>
<evidence type="ECO:0000259" key="2">
    <source>
        <dbReference type="PROSITE" id="PS51820"/>
    </source>
</evidence>
<reference evidence="3 4" key="1">
    <citation type="submission" date="2020-01" db="EMBL/GenBank/DDBJ databases">
        <authorList>
            <person name="Kim M.K."/>
        </authorList>
    </citation>
    <scope>NUCLEOTIDE SEQUENCE [LARGE SCALE GENOMIC DNA]</scope>
    <source>
        <strain evidence="3 4">172606-1</strain>
    </source>
</reference>
<name>A0A6C0GCT6_9BACT</name>
<dbReference type="Pfam" id="PF18962">
    <property type="entry name" value="Por_Secre_tail"/>
    <property type="match status" value="1"/>
</dbReference>
<feature type="region of interest" description="Disordered" evidence="1">
    <location>
        <begin position="332"/>
        <end position="351"/>
    </location>
</feature>
<feature type="domain" description="PA14" evidence="2">
    <location>
        <begin position="351"/>
        <end position="487"/>
    </location>
</feature>
<dbReference type="SUPFAM" id="SSF56988">
    <property type="entry name" value="Anthrax protective antigen"/>
    <property type="match status" value="2"/>
</dbReference>
<dbReference type="Proteomes" id="UP000480178">
    <property type="component" value="Chromosome"/>
</dbReference>
<dbReference type="PROSITE" id="PS51820">
    <property type="entry name" value="PA14"/>
    <property type="match status" value="2"/>
</dbReference>
<dbReference type="AlphaFoldDB" id="A0A6C0GCT6"/>
<sequence>MHYNGSMGTGLSVWKPLVHNNTTYLCFDMGAGEPEVKIIKVDESNWRLMPAVNIRFGYDNNDYNYGAIWTDGNGDGLLQDSEKRRIKYLPYIRNLRVMPDFTYIYDRYSLGTIAMLKVREWNGAGSPVYEDFPAKDFAPWPAFMLKSNGQSNAYVASHYFATEGVGYPLYTAVGMGDKGWGAPEEVHLLKFNADGTLAWRAGRNTKTKNYYDMNHTILPGEIWSAFKNTVGVVHECVVAADFNGGYNGRTDWTAFTYVWDKDGLWVGGLFDNPNTSVAPMTAYTQSSENGAGGLYEDPSNGTVYYYGGAENEVRIYKISGWDNWYRTNGTVVSGTTPPPTTTLRTPENPANTTNGLDYSYYEGTWSDIPDFNSLTAFKNGTVTSISLANRNRNDFYGFRFNGYISVPTDGEYTFYTTSDDGSRLYIGNTLVVDNGGSHGSIEKSGKIGLKAGKHSFSVTYFEDDGGEALSVSYSASNINKQVIPASVLYRNSTTTTPTPSEGTGLSATYYDNMDLTGSTMKRIDATVNFDWGNFAPTSSMGVDQFSVRWEGQIQALYSEPYTFHILSDDGVRLWVNGQQLINNWNRSHSETNGNITLTAGQKYSIKIEYFEDGGGAISKLYWSSARQAKQIIPKNYLYPLSSSNGRVGNDIETVKAENIQLYPNPAKGLLNIVFPYGADEVVEVSFIDNLSITRKTVQGVISKNTLTINLQELPTGIYIVRTRYRDQTNISKLIIH</sequence>
<evidence type="ECO:0000313" key="4">
    <source>
        <dbReference type="Proteomes" id="UP000480178"/>
    </source>
</evidence>
<keyword evidence="4" id="KW-1185">Reference proteome</keyword>
<evidence type="ECO:0000256" key="1">
    <source>
        <dbReference type="SAM" id="MobiDB-lite"/>
    </source>
</evidence>
<proteinExistence type="predicted"/>
<dbReference type="InterPro" id="IPR037524">
    <property type="entry name" value="PA14/GLEYA"/>
</dbReference>
<dbReference type="InterPro" id="IPR011658">
    <property type="entry name" value="PA14_dom"/>
</dbReference>
<dbReference type="Pfam" id="PF07691">
    <property type="entry name" value="PA14"/>
    <property type="match status" value="2"/>
</dbReference>
<gene>
    <name evidence="3" type="ORF">GXP67_03380</name>
</gene>
<dbReference type="Gene3D" id="3.90.182.10">
    <property type="entry name" value="Toxin - Anthrax Protective Antigen,domain 1"/>
    <property type="match status" value="1"/>
</dbReference>
<accession>A0A6C0GCT6</accession>
<protein>
    <submittedName>
        <fullName evidence="3">T9SS type A sorting domain-containing protein</fullName>
    </submittedName>
</protein>